<reference evidence="4" key="1">
    <citation type="submission" date="2018-08" db="EMBL/GenBank/DDBJ databases">
        <authorList>
            <person name="Kim S.-J."/>
            <person name="Jung G.-Y."/>
        </authorList>
    </citation>
    <scope>NUCLEOTIDE SEQUENCE [LARGE SCALE GENOMIC DNA]</scope>
    <source>
        <strain evidence="4">GY_G</strain>
    </source>
</reference>
<name>A0A371BF85_9SPHN</name>
<evidence type="ECO:0000313" key="3">
    <source>
        <dbReference type="EMBL" id="RDV06259.1"/>
    </source>
</evidence>
<proteinExistence type="predicted"/>
<dbReference type="RefSeq" id="WP_115547816.1">
    <property type="nucleotide sequence ID" value="NZ_QRGP01000001.1"/>
</dbReference>
<dbReference type="OrthoDB" id="7391081at2"/>
<dbReference type="Pfam" id="PF07238">
    <property type="entry name" value="PilZ"/>
    <property type="match status" value="1"/>
</dbReference>
<evidence type="ECO:0000259" key="2">
    <source>
        <dbReference type="Pfam" id="PF07238"/>
    </source>
</evidence>
<dbReference type="AlphaFoldDB" id="A0A371BF85"/>
<evidence type="ECO:0000256" key="1">
    <source>
        <dbReference type="SAM" id="MobiDB-lite"/>
    </source>
</evidence>
<dbReference type="InterPro" id="IPR009875">
    <property type="entry name" value="PilZ_domain"/>
</dbReference>
<dbReference type="EMBL" id="QRGP01000001">
    <property type="protein sequence ID" value="RDV06259.1"/>
    <property type="molecule type" value="Genomic_DNA"/>
</dbReference>
<keyword evidence="4" id="KW-1185">Reference proteome</keyword>
<comment type="caution">
    <text evidence="3">The sequence shown here is derived from an EMBL/GenBank/DDBJ whole genome shotgun (WGS) entry which is preliminary data.</text>
</comment>
<evidence type="ECO:0000313" key="4">
    <source>
        <dbReference type="Proteomes" id="UP000263833"/>
    </source>
</evidence>
<organism evidence="3 4">
    <name type="scientific">Sphingorhabdus pulchriflava</name>
    <dbReference type="NCBI Taxonomy" id="2292257"/>
    <lineage>
        <taxon>Bacteria</taxon>
        <taxon>Pseudomonadati</taxon>
        <taxon>Pseudomonadota</taxon>
        <taxon>Alphaproteobacteria</taxon>
        <taxon>Sphingomonadales</taxon>
        <taxon>Sphingomonadaceae</taxon>
        <taxon>Sphingorhabdus</taxon>
    </lineage>
</organism>
<accession>A0A371BF85</accession>
<protein>
    <submittedName>
        <fullName evidence="3">PilZ domain-containing protein</fullName>
    </submittedName>
</protein>
<feature type="domain" description="PilZ" evidence="2">
    <location>
        <begin position="17"/>
        <end position="102"/>
    </location>
</feature>
<dbReference type="Proteomes" id="UP000263833">
    <property type="component" value="Unassembled WGS sequence"/>
</dbReference>
<sequence>MNKPLEQTDMDDTSESNRSNDRNSLLLKAVLRFPSSGTENEVRIRNLSSGGLMAEAPLRASRGEVAEINLKNIGWITGKVAWVAESRIGIAFDYPIDPKAARQAVGTSKVDETMPHYLRKLNQQATQKPPLRRI</sequence>
<dbReference type="GO" id="GO:0035438">
    <property type="term" value="F:cyclic-di-GMP binding"/>
    <property type="evidence" value="ECO:0007669"/>
    <property type="project" value="InterPro"/>
</dbReference>
<dbReference type="SUPFAM" id="SSF141371">
    <property type="entry name" value="PilZ domain-like"/>
    <property type="match status" value="1"/>
</dbReference>
<gene>
    <name evidence="3" type="ORF">DXH95_02135</name>
</gene>
<feature type="region of interest" description="Disordered" evidence="1">
    <location>
        <begin position="1"/>
        <end position="21"/>
    </location>
</feature>